<dbReference type="InterPro" id="IPR045604">
    <property type="entry name" value="DUF6453"/>
</dbReference>
<gene>
    <name evidence="1" type="ORF">EEPDABAO_00089</name>
</gene>
<evidence type="ECO:0000313" key="1">
    <source>
        <dbReference type="EMBL" id="UYE93680.1"/>
    </source>
</evidence>
<keyword evidence="2" id="KW-1185">Reference proteome</keyword>
<reference evidence="1" key="1">
    <citation type="submission" date="2022-10" db="EMBL/GenBank/DDBJ databases">
        <authorList>
            <person name="Hossain D.M.M."/>
            <person name="Khan F."/>
            <person name="Bhuiyan M.S.S."/>
            <person name="Tabassum S.N."/>
            <person name="Rahman A."/>
            <person name="Sadique A."/>
            <person name="Hossain M.S.A."/>
        </authorList>
    </citation>
    <scope>NUCLEOTIDE SEQUENCE</scope>
</reference>
<dbReference type="EMBL" id="OP611406">
    <property type="protein sequence ID" value="UYE93680.1"/>
    <property type="molecule type" value="Genomic_DNA"/>
</dbReference>
<dbReference type="Proteomes" id="UP001164403">
    <property type="component" value="Segment"/>
</dbReference>
<dbReference type="Pfam" id="PF20051">
    <property type="entry name" value="DUF6453"/>
    <property type="match status" value="1"/>
</dbReference>
<sequence>MASGLLIDLNDGNPVMQITAGMRCPSFCNLVS</sequence>
<organism evidence="1 2">
    <name type="scientific">Klebsiella phage mfs</name>
    <dbReference type="NCBI Taxonomy" id="2985561"/>
    <lineage>
        <taxon>Viruses</taxon>
        <taxon>Duplodnaviria</taxon>
        <taxon>Heunggongvirae</taxon>
        <taxon>Uroviricota</taxon>
        <taxon>Caudoviricetes</taxon>
        <taxon>Drexlerviridae</taxon>
        <taxon>Webervirus</taxon>
        <taxon>Webervirus mfs</taxon>
    </lineage>
</organism>
<protein>
    <submittedName>
        <fullName evidence="1">Uncharacterized protein</fullName>
    </submittedName>
</protein>
<proteinExistence type="predicted"/>
<evidence type="ECO:0000313" key="2">
    <source>
        <dbReference type="Proteomes" id="UP001164403"/>
    </source>
</evidence>
<accession>A0A9X9P1S1</accession>
<name>A0A9X9P1S1_9CAUD</name>